<feature type="compositionally biased region" description="Basic and acidic residues" evidence="1">
    <location>
        <begin position="144"/>
        <end position="153"/>
    </location>
</feature>
<organism evidence="3 4">
    <name type="scientific">Ceraceosorus guamensis</name>
    <dbReference type="NCBI Taxonomy" id="1522189"/>
    <lineage>
        <taxon>Eukaryota</taxon>
        <taxon>Fungi</taxon>
        <taxon>Dikarya</taxon>
        <taxon>Basidiomycota</taxon>
        <taxon>Ustilaginomycotina</taxon>
        <taxon>Exobasidiomycetes</taxon>
        <taxon>Ceraceosorales</taxon>
        <taxon>Ceraceosoraceae</taxon>
        <taxon>Ceraceosorus</taxon>
    </lineage>
</organism>
<name>A0A316W7H8_9BASI</name>
<dbReference type="Proteomes" id="UP000245783">
    <property type="component" value="Unassembled WGS sequence"/>
</dbReference>
<evidence type="ECO:0000256" key="1">
    <source>
        <dbReference type="SAM" id="MobiDB-lite"/>
    </source>
</evidence>
<protein>
    <submittedName>
        <fullName evidence="3">Uncharacterized protein</fullName>
    </submittedName>
</protein>
<feature type="region of interest" description="Disordered" evidence="1">
    <location>
        <begin position="589"/>
        <end position="660"/>
    </location>
</feature>
<evidence type="ECO:0000313" key="4">
    <source>
        <dbReference type="Proteomes" id="UP000245783"/>
    </source>
</evidence>
<feature type="transmembrane region" description="Helical" evidence="2">
    <location>
        <begin position="382"/>
        <end position="402"/>
    </location>
</feature>
<keyword evidence="2" id="KW-1133">Transmembrane helix</keyword>
<dbReference type="GeneID" id="37034666"/>
<feature type="region of interest" description="Disordered" evidence="1">
    <location>
        <begin position="1"/>
        <end position="41"/>
    </location>
</feature>
<dbReference type="OrthoDB" id="3364146at2759"/>
<dbReference type="InParanoid" id="A0A316W7H8"/>
<feature type="region of interest" description="Disordered" evidence="1">
    <location>
        <begin position="135"/>
        <end position="191"/>
    </location>
</feature>
<feature type="region of interest" description="Disordered" evidence="1">
    <location>
        <begin position="549"/>
        <end position="574"/>
    </location>
</feature>
<evidence type="ECO:0000313" key="3">
    <source>
        <dbReference type="EMBL" id="PWN45837.1"/>
    </source>
</evidence>
<accession>A0A316W7H8</accession>
<keyword evidence="4" id="KW-1185">Reference proteome</keyword>
<dbReference type="EMBL" id="KZ819353">
    <property type="protein sequence ID" value="PWN45837.1"/>
    <property type="molecule type" value="Genomic_DNA"/>
</dbReference>
<keyword evidence="2" id="KW-0812">Transmembrane</keyword>
<feature type="compositionally biased region" description="Polar residues" evidence="1">
    <location>
        <begin position="596"/>
        <end position="606"/>
    </location>
</feature>
<sequence>MTPLEGKWSAEEVEDLLSHAGPSRLPSPSVSHEQRTPRNRRKRLRTSAFGLAAACSVVGSHAWQGGTQKPSPLHARHRCDGVPLIRTATAWYLIPLATQAFFAPTLASPLLADGVMSLRQDMIAAEREFGKHQEPEIGGFTHEVGTKPREAGHADAPQQSHQSDSHQKLSPDTDGVHGSREATRYQAKTQRSSIRAIHGLSTLNRLGLANQMPFEASEVGAAGTSHRSLGLFPEGYVFRPRTTINKIDNAIQAEQGGLGTDSSGRSSSTDTALQMSMPIEVSHSNLLRHGWSRWQLDDDARLSVPDEQRRPRRETASQRAADLLGKKWWRWTPGAGYTYGRSKDLSMYTHGPGIALAQLVPPNHKYKVPRLPLIPNASKRELAWGIFWMILVTGVCALLLELRAARRRMRKGKGVSRATHTMLRQPNEGTITLSGWMSSTSAWIEGPRALTIGSRPIHSRQRSKALALRQLCEDALNTGAKKAAKSGAQVKAALSIGTNHPPFVNTTRHGHGDTSATIELMENGSFSSSSSGIDSNDSIISIVSSPSLGSAPMKRHASHGMAPRDAPVPARPGLRSLWSSSAVTKQMDFPARASDATRNGKSSPTPSDEGYGDGPSVFSPKLSSADSQGDTSWSRASLPKSPVLGHESMESVSPTIKRRR</sequence>
<keyword evidence="2" id="KW-0472">Membrane</keyword>
<proteinExistence type="predicted"/>
<gene>
    <name evidence="3" type="ORF">IE81DRAFT_319676</name>
</gene>
<evidence type="ECO:0000256" key="2">
    <source>
        <dbReference type="SAM" id="Phobius"/>
    </source>
</evidence>
<feature type="compositionally biased region" description="Basic and acidic residues" evidence="1">
    <location>
        <begin position="163"/>
        <end position="183"/>
    </location>
</feature>
<dbReference type="AlphaFoldDB" id="A0A316W7H8"/>
<feature type="compositionally biased region" description="Polar residues" evidence="1">
    <location>
        <begin position="621"/>
        <end position="635"/>
    </location>
</feature>
<reference evidence="3 4" key="1">
    <citation type="journal article" date="2018" name="Mol. Biol. Evol.">
        <title>Broad Genomic Sampling Reveals a Smut Pathogenic Ancestry of the Fungal Clade Ustilaginomycotina.</title>
        <authorList>
            <person name="Kijpornyongpan T."/>
            <person name="Mondo S.J."/>
            <person name="Barry K."/>
            <person name="Sandor L."/>
            <person name="Lee J."/>
            <person name="Lipzen A."/>
            <person name="Pangilinan J."/>
            <person name="LaButti K."/>
            <person name="Hainaut M."/>
            <person name="Henrissat B."/>
            <person name="Grigoriev I.V."/>
            <person name="Spatafora J.W."/>
            <person name="Aime M.C."/>
        </authorList>
    </citation>
    <scope>NUCLEOTIDE SEQUENCE [LARGE SCALE GENOMIC DNA]</scope>
    <source>
        <strain evidence="3 4">MCA 4658</strain>
    </source>
</reference>
<dbReference type="RefSeq" id="XP_025372997.1">
    <property type="nucleotide sequence ID" value="XM_025512796.1"/>
</dbReference>